<accession>A0A3N6MZL3</accession>
<evidence type="ECO:0000313" key="6">
    <source>
        <dbReference type="EMBL" id="RQG91042.1"/>
    </source>
</evidence>
<reference evidence="6 7" key="1">
    <citation type="submission" date="2018-10" db="EMBL/GenBank/DDBJ databases">
        <title>Natrarchaeobius chitinivorans gen. nov., sp. nov., and Natrarchaeobius haloalkaliphilus sp. nov., alkaliphilic, chitin-utilizing haloarchaea from hypersaline alkaline lakes.</title>
        <authorList>
            <person name="Sorokin D.Y."/>
            <person name="Elcheninov A.G."/>
            <person name="Kostrikina N.A."/>
            <person name="Bale N.J."/>
            <person name="Sinninghe Damste J.S."/>
            <person name="Khijniak T.V."/>
            <person name="Kublanov I.V."/>
            <person name="Toshchakov S.V."/>
        </authorList>
    </citation>
    <scope>NUCLEOTIDE SEQUENCE [LARGE SCALE GENOMIC DNA]</scope>
    <source>
        <strain evidence="6 7">AArcht4T</strain>
    </source>
</reference>
<dbReference type="SUPFAM" id="SSF82171">
    <property type="entry name" value="DPP6 N-terminal domain-like"/>
    <property type="match status" value="1"/>
</dbReference>
<comment type="caution">
    <text evidence="6">The sequence shown here is derived from an EMBL/GenBank/DDBJ whole genome shotgun (WGS) entry which is preliminary data.</text>
</comment>
<feature type="domain" description="Fibronectin type-III" evidence="5">
    <location>
        <begin position="1467"/>
        <end position="1555"/>
    </location>
</feature>
<dbReference type="EMBL" id="REGA01000021">
    <property type="protein sequence ID" value="RQG91042.1"/>
    <property type="molecule type" value="Genomic_DNA"/>
</dbReference>
<evidence type="ECO:0000313" key="7">
    <source>
        <dbReference type="Proteomes" id="UP000282323"/>
    </source>
</evidence>
<dbReference type="NCBIfam" id="TIGR04126">
    <property type="entry name" value="PGF_CTERM"/>
    <property type="match status" value="1"/>
</dbReference>
<feature type="domain" description="Fibronectin type-III" evidence="5">
    <location>
        <begin position="851"/>
        <end position="934"/>
    </location>
</feature>
<evidence type="ECO:0000256" key="4">
    <source>
        <dbReference type="SAM" id="Phobius"/>
    </source>
</evidence>
<organism evidence="6 7">
    <name type="scientific">Natrarchaeobius chitinivorans</name>
    <dbReference type="NCBI Taxonomy" id="1679083"/>
    <lineage>
        <taxon>Archaea</taxon>
        <taxon>Methanobacteriati</taxon>
        <taxon>Methanobacteriota</taxon>
        <taxon>Stenosarchaea group</taxon>
        <taxon>Halobacteria</taxon>
        <taxon>Halobacteriales</taxon>
        <taxon>Natrialbaceae</taxon>
        <taxon>Natrarchaeobius</taxon>
    </lineage>
</organism>
<dbReference type="CDD" id="cd00063">
    <property type="entry name" value="FN3"/>
    <property type="match status" value="2"/>
</dbReference>
<evidence type="ECO:0000256" key="1">
    <source>
        <dbReference type="ARBA" id="ARBA00022729"/>
    </source>
</evidence>
<feature type="compositionally biased region" description="Low complexity" evidence="3">
    <location>
        <begin position="2943"/>
        <end position="2961"/>
    </location>
</feature>
<feature type="compositionally biased region" description="Low complexity" evidence="3">
    <location>
        <begin position="2916"/>
        <end position="2925"/>
    </location>
</feature>
<evidence type="ECO:0000259" key="5">
    <source>
        <dbReference type="PROSITE" id="PS50853"/>
    </source>
</evidence>
<feature type="compositionally biased region" description="Acidic residues" evidence="3">
    <location>
        <begin position="3031"/>
        <end position="3048"/>
    </location>
</feature>
<proteinExistence type="predicted"/>
<dbReference type="SUPFAM" id="SSF49464">
    <property type="entry name" value="Carboxypeptidase regulatory domain-like"/>
    <property type="match status" value="1"/>
</dbReference>
<sequence length="3074" mass="332334">MLTGAETSEPDSRATLGHLLVLILGVLVVIGLAFTGTIAATDRDGGGAAPVPGDGPEWNDIGAEVSEEGITKAVITLDGQPDGTDRLVVIELDDDGNWTEPIMHTADGLELTMEGLEPETSYDVSVQALDEDGNISTDGPVLSVETGEADEFDWPDKAQLEVSAVTDRTATLTWDAAEPANEAGFYYLIVTEKEEGVPVGTPTFERDQNGNFTAYDGELTVENDQFTYETGEILAPETEYEFQVISQLGDHQTDPLTASGTTADAAPPEWDDGVSATVEQSTESSAAVTIDDYPIAFEDFDELVFYDGDGTEIDAHALSDLEYELEGLTANTPYEVTVEVRDRFGQESADGPTVEFTTSAAEGPHDVSADASRTNVTLTWEGPDTGTYVISRNGNVVETLDAESLTEFAYEDSGLEPAVEYEYEIVREIDGEVSGTVSDTAVTSFVGATAKASVREDGSSSGQNDRAWESELSGDGRYMVYAGGQIEDRLERIYRVDLETGERERVSVHGPDEFTFETPFRQPTVSADGNHVAFSTGRSYERNQVYVRDIAANETELVSYHEDAFGDKFEGDSSSLNPSISADGRYVAFESEATDLVDESVDGTNLFVYDRSEDEMHLIEVNESEGTLQPDISPDGSHVAFESDEFRTDDMPEDVPDEQANVFLYDLSTTEFVWVSKPNKGDVPDGSSTQPAVAAGGEYVAFQSNADSLTADEIDSTTSSTGTYRYNSTIDTVELVSIDNDGNALTPRWSPAITPDGRYVATNRYHFDTETGVMTDFAYNNAGDRWEWSYTGGTISTRDMSISDDGMTVGYRVSPFGSNVPNLVPGDDGNDDAYVTYLGDDSVLEPPSWDDNADLETSNVQAGTLDLGWDAEDGAKFYHVYVDDELFTTTSSQTTETVIEDLGQGTTYDLRVEAMNERGIVSESGPSTSQTMAELEAPSSIRTMPYDTGVLVTWSDDMEGGEIWAAEFYADGESRGYGDEDEGWFLDTGLEPDTAYDYEIVFYDGYYADGEYNTVTALAAVTTAAEGGGIETELLDRSADGEPLSRHSRNPDQTSDGNAVVFESRADVFDLPNEAHFRQIYLRSVEDDSLELISRPDGAGTDVAGDGSNRLPRISADGSSVVFRSSSDNLDDSVERESGSSWQLYVRDRATDTTRQITQIDGESADSRIHSEYDVSRDGERIVFSTRATNLHSDADGDATQVYLADRTTGEITLVSTGIDASPADDDADNPLISHNGEYVTFSSDATNLVEGVTNDQDDIYRYEVETGTVERVSVTADGEEIPYPDPDSFWGDDARSPAIDATGETIAFLSRSEALGSDGDDYQIFIWSEETGTTESVEVATTSFADYEVETGELSLSPDGRFVAFESSSSIAVPRASEADTHLYVYDRTTGYTMRADVNSMGEPASETHAGNIRLADTNTPTLLYTSGATSLHDDLGDGTSDDKVFRTELSRFYAVSDVDPPSWAPGTELETVPVGQEAIQLNWEHAVHETGVDSYVIESDELEDTVVVSGDETSMIIEGLTSDTTYTFEVYAEDAGGQQSPALTGTETTLSEDDVVTLLADVDGGVVTLSWEAATAETGVQGYLIQHREPGGDWTDRATIDDRETVEATDAGLRSNTTFDYRVLRLGGDGETRPHTTVATIETQALVVEQAVWQVLEGERSGALVSPESEIGVTVIGKANQDVSATVNYSVWDDPAAESPVNETMTIELEEDETDPGRYDAAFTLPADTAQVSEIDATLTDGSTGVETPVSELPVTVAASVELNATWPEELEFPSNARLSIWSEEVQNGETRTFDEERTYTFDSVDTGEELRTEYRVRIRERGTNQVLYEEFHDVRAGSVVNESIEDPVESATLHVNVVDPDGQPEQWVRIRATDVATDRYLGRISSDGTDDPVEIASHRQLLAGEEIDLEIDGTSAVPYRFDTEKRIELEPGTNVVTFELEDWGEKVNLSGTVTDVDGDPVDGAQITVIQRYGESRWEGFTYTDTTGSDGEYELAVRPNGDVSLSITDQHDDDEIRDVAETTIAVGTESLEEDVVLDRERPRSIDLESITYRVPGADEPQTISSFGRSEADGLRLTVSGDGISTWRATRRGEYPYQGWVADGEEVDICVNTAPLGVSGTHCETVVMDEDDRDVGVELQVTNPDGSLASASGIVTADLRTADGTQWDGTAQDTSAWTARLYEKSGGEYSTLRTFDGTDGDVQFNLAEEGEYRLRFVGEYRGVSQFTETTFELTETDNATDLGQIEMDSEGRFGFQSGNTITGPTDPILPGSQGVVRANYENAGDGSVSDAEVSFDLPDGLSYVDGSIVHDGDAMVDEDDVSVSDGTVTLPIGTIDDGGYGSIRLEVEAEPETSGQDVEVPATISFSDGSHEDEWFGSADVQIGSISLTAPAQVSEHEVEVSGRAPAEHTVALYADSVRIGETTAAPNGYWAMSADLPAADPDHEYELQAKATSEDGSESQLTSPARVTYDPGAVELTEVRFRQSDDDAEVQNLPPIALGNIDAFLPATSEQVSFTPSSNTRFPRTMLAGLSFEFELAFDRPDDVENAYVFVDGPAGGIGEATQNADGEWEATIETDREAAWSLGEICVATNVPEESIPPTGSMPQDSDVLDDIYGNFAEECDPVANPAWKIDPSGYVYEVEPENTIPGVTTTVFEKNDDGQYEEWDAEWWGEENPQETDAAGWYGWDVPEGEWRVVYEKDGYETAYSQDVYGEIEVPPPRFDVDIPLKSLESPTVETVNRSVDNDAVTVEFTRHLDTATVSENTVFVRTTGNDSETVDATVVFPETVANPHTDSDDETLSRQVRLELNEPLAPGEYELVVRDLVESYASIPVADEHTEPIQVSEAGFLEVSVDSTNSPVTAGETVTVDVTVENVGEKTATRTIDLLDFDGTVVDSVDVELDGSDTETIELQWETTTGDDGTGTIAVASGDDAETSDVTIVDPNGSSSPGQSPSPSPGDDTGADDSEDADVDDSEDADVGDSEDADVGDSEDAEVDDSEDADVDDSEDADVDDSDESERDDADGVHEDGIASDDDDGGDDDVDDGSDDSIPGFGVQVTLLALFAIGVLAARHR</sequence>
<dbReference type="InterPro" id="IPR026371">
    <property type="entry name" value="PGF_CTERM"/>
</dbReference>
<dbReference type="PROSITE" id="PS50853">
    <property type="entry name" value="FN3"/>
    <property type="match status" value="3"/>
</dbReference>
<dbReference type="Gene3D" id="2.60.40.10">
    <property type="entry name" value="Immunoglobulins"/>
    <property type="match status" value="7"/>
</dbReference>
<dbReference type="InterPro" id="IPR008969">
    <property type="entry name" value="CarboxyPept-like_regulatory"/>
</dbReference>
<dbReference type="GO" id="GO:0005886">
    <property type="term" value="C:plasma membrane"/>
    <property type="evidence" value="ECO:0007669"/>
    <property type="project" value="UniProtKB-SubCell"/>
</dbReference>
<dbReference type="SMART" id="SM00060">
    <property type="entry name" value="FN3"/>
    <property type="match status" value="8"/>
</dbReference>
<dbReference type="Gene3D" id="2.60.40.1120">
    <property type="entry name" value="Carboxypeptidase-like, regulatory domain"/>
    <property type="match status" value="1"/>
</dbReference>
<keyword evidence="4" id="KW-1133">Transmembrane helix</keyword>
<dbReference type="PANTHER" id="PTHR46708">
    <property type="entry name" value="TENASCIN"/>
    <property type="match status" value="1"/>
</dbReference>
<dbReference type="GO" id="GO:0030115">
    <property type="term" value="C:S-layer"/>
    <property type="evidence" value="ECO:0007669"/>
    <property type="project" value="UniProtKB-SubCell"/>
</dbReference>
<evidence type="ECO:0000256" key="3">
    <source>
        <dbReference type="SAM" id="MobiDB-lite"/>
    </source>
</evidence>
<keyword evidence="4" id="KW-0812">Transmembrane</keyword>
<keyword evidence="4" id="KW-0472">Membrane</keyword>
<dbReference type="SUPFAM" id="SSF49265">
    <property type="entry name" value="Fibronectin type III"/>
    <property type="match status" value="3"/>
</dbReference>
<keyword evidence="2" id="KW-0677">Repeat</keyword>
<protein>
    <submittedName>
        <fullName evidence="6">PGF-CTERM sorting domain-containing protein</fullName>
    </submittedName>
</protein>
<dbReference type="InterPro" id="IPR036116">
    <property type="entry name" value="FN3_sf"/>
</dbReference>
<dbReference type="Proteomes" id="UP000282323">
    <property type="component" value="Unassembled WGS sequence"/>
</dbReference>
<dbReference type="Pfam" id="PF00041">
    <property type="entry name" value="fn3"/>
    <property type="match status" value="1"/>
</dbReference>
<dbReference type="Pfam" id="PF07705">
    <property type="entry name" value="CARDB"/>
    <property type="match status" value="1"/>
</dbReference>
<dbReference type="InterPro" id="IPR011635">
    <property type="entry name" value="CARDB"/>
</dbReference>
<feature type="transmembrane region" description="Helical" evidence="4">
    <location>
        <begin position="19"/>
        <end position="40"/>
    </location>
</feature>
<feature type="region of interest" description="Disordered" evidence="3">
    <location>
        <begin position="2915"/>
        <end position="3053"/>
    </location>
</feature>
<dbReference type="InterPro" id="IPR050991">
    <property type="entry name" value="ECM_Regulatory_Proteins"/>
</dbReference>
<feature type="domain" description="Fibronectin type-III" evidence="5">
    <location>
        <begin position="52"/>
        <end position="149"/>
    </location>
</feature>
<gene>
    <name evidence="6" type="ORF">EA473_19035</name>
</gene>
<keyword evidence="7" id="KW-1185">Reference proteome</keyword>
<dbReference type="InterPro" id="IPR013783">
    <property type="entry name" value="Ig-like_fold"/>
</dbReference>
<dbReference type="InterPro" id="IPR011042">
    <property type="entry name" value="6-blade_b-propeller_TolB-like"/>
</dbReference>
<dbReference type="PANTHER" id="PTHR46708:SF2">
    <property type="entry name" value="FIBRONECTIN TYPE-III DOMAIN-CONTAINING PROTEIN"/>
    <property type="match status" value="1"/>
</dbReference>
<feature type="compositionally biased region" description="Acidic residues" evidence="3">
    <location>
        <begin position="2962"/>
        <end position="3022"/>
    </location>
</feature>
<evidence type="ECO:0000256" key="2">
    <source>
        <dbReference type="ARBA" id="ARBA00022737"/>
    </source>
</evidence>
<name>A0A3N6MZL3_NATCH</name>
<dbReference type="Gene3D" id="2.120.10.30">
    <property type="entry name" value="TolB, C-terminal domain"/>
    <property type="match status" value="2"/>
</dbReference>
<keyword evidence="1" id="KW-0732">Signal</keyword>
<dbReference type="InterPro" id="IPR003961">
    <property type="entry name" value="FN3_dom"/>
</dbReference>